<proteinExistence type="predicted"/>
<protein>
    <submittedName>
        <fullName evidence="1">Uncharacterized protein</fullName>
    </submittedName>
</protein>
<dbReference type="AlphaFoldDB" id="A0A7C2ND78"/>
<reference evidence="1" key="1">
    <citation type="journal article" date="2020" name="mSystems">
        <title>Genome- and Community-Level Interaction Insights into Carbon Utilization and Element Cycling Functions of Hydrothermarchaeota in Hydrothermal Sediment.</title>
        <authorList>
            <person name="Zhou Z."/>
            <person name="Liu Y."/>
            <person name="Xu W."/>
            <person name="Pan J."/>
            <person name="Luo Z.H."/>
            <person name="Li M."/>
        </authorList>
    </citation>
    <scope>NUCLEOTIDE SEQUENCE [LARGE SCALE GENOMIC DNA]</scope>
    <source>
        <strain evidence="1">SpSt-299</strain>
    </source>
</reference>
<name>A0A7C2ND78_9BACT</name>
<gene>
    <name evidence="1" type="ORF">ENQ31_01285</name>
</gene>
<dbReference type="EMBL" id="DSMR01000091">
    <property type="protein sequence ID" value="HET46788.1"/>
    <property type="molecule type" value="Genomic_DNA"/>
</dbReference>
<evidence type="ECO:0000313" key="1">
    <source>
        <dbReference type="EMBL" id="HET46788.1"/>
    </source>
</evidence>
<comment type="caution">
    <text evidence="1">The sequence shown here is derived from an EMBL/GenBank/DDBJ whole genome shotgun (WGS) entry which is preliminary data.</text>
</comment>
<organism evidence="1">
    <name type="scientific">Thermoanaerobaculum aquaticum</name>
    <dbReference type="NCBI Taxonomy" id="1312852"/>
    <lineage>
        <taxon>Bacteria</taxon>
        <taxon>Pseudomonadati</taxon>
        <taxon>Acidobacteriota</taxon>
        <taxon>Thermoanaerobaculia</taxon>
        <taxon>Thermoanaerobaculales</taxon>
        <taxon>Thermoanaerobaculaceae</taxon>
        <taxon>Thermoanaerobaculum</taxon>
    </lineage>
</organism>
<sequence length="225" mass="25525">MKFEGPGGRDPGGGRRKMLAYAGTGKKPWGPSLHELQSAREAFEIHEPRDLFYRAATELVTLALEGKVSLSLAEALAVLLQTWNKMFYQYKKFDGQHFSEIEQLIADNYAALLTFRKRSIETFSPDDRPDVSRVFRAFEEVLGPVGAAKSLHLLAPRFFPLWDRAIAQGYGLTLKEKGRNADRYCRFMGIVKAQVESLGGEQALGRNPLKAIDEYNYCKFTKRWI</sequence>
<accession>A0A7C2ND78</accession>